<accession>A0A1G2U942</accession>
<comment type="caution">
    <text evidence="3">The sequence shown here is derived from an EMBL/GenBank/DDBJ whole genome shotgun (WGS) entry which is preliminary data.</text>
</comment>
<evidence type="ECO:0000313" key="3">
    <source>
        <dbReference type="EMBL" id="OHB06005.1"/>
    </source>
</evidence>
<gene>
    <name evidence="3" type="ORF">A3B16_02260</name>
</gene>
<evidence type="ECO:0000259" key="2">
    <source>
        <dbReference type="PROSITE" id="PS50164"/>
    </source>
</evidence>
<evidence type="ECO:0000313" key="4">
    <source>
        <dbReference type="Proteomes" id="UP000177722"/>
    </source>
</evidence>
<protein>
    <recommendedName>
        <fullName evidence="2">GIY-YIG domain-containing protein</fullName>
    </recommendedName>
</protein>
<comment type="similarity">
    <text evidence="1">Belongs to the UPF0213 family.</text>
</comment>
<feature type="non-terminal residue" evidence="3">
    <location>
        <position position="76"/>
    </location>
</feature>
<dbReference type="EMBL" id="MHWF01000009">
    <property type="protein sequence ID" value="OHB06005.1"/>
    <property type="molecule type" value="Genomic_DNA"/>
</dbReference>
<dbReference type="InterPro" id="IPR035901">
    <property type="entry name" value="GIY-YIG_endonuc_sf"/>
</dbReference>
<dbReference type="SUPFAM" id="SSF82771">
    <property type="entry name" value="GIY-YIG endonuclease"/>
    <property type="match status" value="1"/>
</dbReference>
<dbReference type="InterPro" id="IPR000305">
    <property type="entry name" value="GIY-YIG_endonuc"/>
</dbReference>
<dbReference type="CDD" id="cd10449">
    <property type="entry name" value="GIY-YIG_SLX1_like"/>
    <property type="match status" value="1"/>
</dbReference>
<dbReference type="Gene3D" id="3.40.1440.10">
    <property type="entry name" value="GIY-YIG endonuclease"/>
    <property type="match status" value="1"/>
</dbReference>
<feature type="domain" description="GIY-YIG" evidence="2">
    <location>
        <begin position="1"/>
        <end position="76"/>
    </location>
</feature>
<dbReference type="AlphaFoldDB" id="A0A1G2U942"/>
<dbReference type="Proteomes" id="UP000177722">
    <property type="component" value="Unassembled WGS sequence"/>
</dbReference>
<proteinExistence type="inferred from homology"/>
<dbReference type="InterPro" id="IPR050190">
    <property type="entry name" value="UPF0213_domain"/>
</dbReference>
<reference evidence="3 4" key="1">
    <citation type="journal article" date="2016" name="Nat. Commun.">
        <title>Thousands of microbial genomes shed light on interconnected biogeochemical processes in an aquifer system.</title>
        <authorList>
            <person name="Anantharaman K."/>
            <person name="Brown C.T."/>
            <person name="Hug L.A."/>
            <person name="Sharon I."/>
            <person name="Castelle C.J."/>
            <person name="Probst A.J."/>
            <person name="Thomas B.C."/>
            <person name="Singh A."/>
            <person name="Wilkins M.J."/>
            <person name="Karaoz U."/>
            <person name="Brodie E.L."/>
            <person name="Williams K.H."/>
            <person name="Hubbard S.S."/>
            <person name="Banfield J.F."/>
        </authorList>
    </citation>
    <scope>NUCLEOTIDE SEQUENCE [LARGE SCALE GENOMIC DNA]</scope>
</reference>
<sequence length="76" mass="9142">MYYVYLLENQDDKSWYIGYTTDIERRVSEHNSGKGGRTTKAKKDWRLIYYEMYLDNKDALGREKFLKSGSGRKYIK</sequence>
<dbReference type="PROSITE" id="PS50164">
    <property type="entry name" value="GIY_YIG"/>
    <property type="match status" value="1"/>
</dbReference>
<dbReference type="PANTHER" id="PTHR34477:SF1">
    <property type="entry name" value="UPF0213 PROTEIN YHBQ"/>
    <property type="match status" value="1"/>
</dbReference>
<evidence type="ECO:0000256" key="1">
    <source>
        <dbReference type="ARBA" id="ARBA00007435"/>
    </source>
</evidence>
<organism evidence="3 4">
    <name type="scientific">Candidatus Zambryskibacteria bacterium RIFCSPLOWO2_01_FULL_45_43</name>
    <dbReference type="NCBI Taxonomy" id="1802762"/>
    <lineage>
        <taxon>Bacteria</taxon>
        <taxon>Candidatus Zambryskiibacteriota</taxon>
    </lineage>
</organism>
<dbReference type="PANTHER" id="PTHR34477">
    <property type="entry name" value="UPF0213 PROTEIN YHBQ"/>
    <property type="match status" value="1"/>
</dbReference>
<dbReference type="Pfam" id="PF01541">
    <property type="entry name" value="GIY-YIG"/>
    <property type="match status" value="1"/>
</dbReference>
<name>A0A1G2U942_9BACT</name>